<feature type="region of interest" description="Disordered" evidence="1">
    <location>
        <begin position="165"/>
        <end position="207"/>
    </location>
</feature>
<proteinExistence type="predicted"/>
<evidence type="ECO:0000313" key="2">
    <source>
        <dbReference type="EMBL" id="CAH2275317.1"/>
    </source>
</evidence>
<dbReference type="GO" id="GO:0003677">
    <property type="term" value="F:DNA binding"/>
    <property type="evidence" value="ECO:0007669"/>
    <property type="project" value="InterPro"/>
</dbReference>
<feature type="region of interest" description="Disordered" evidence="1">
    <location>
        <begin position="112"/>
        <end position="137"/>
    </location>
</feature>
<evidence type="ECO:0000256" key="1">
    <source>
        <dbReference type="SAM" id="MobiDB-lite"/>
    </source>
</evidence>
<dbReference type="PANTHER" id="PTHR12190">
    <property type="entry name" value="A-KINASE ANCHOR PROTEIN AKAP 8"/>
    <property type="match status" value="1"/>
</dbReference>
<gene>
    <name evidence="2" type="ORF">PECUL_23A022937</name>
</gene>
<dbReference type="InterPro" id="IPR007071">
    <property type="entry name" value="AKAP95"/>
</dbReference>
<dbReference type="Pfam" id="PF04988">
    <property type="entry name" value="AKAP95"/>
    <property type="match status" value="1"/>
</dbReference>
<feature type="compositionally biased region" description="Polar residues" evidence="1">
    <location>
        <begin position="114"/>
        <end position="137"/>
    </location>
</feature>
<evidence type="ECO:0000313" key="3">
    <source>
        <dbReference type="Proteomes" id="UP001295444"/>
    </source>
</evidence>
<dbReference type="EMBL" id="OW240914">
    <property type="protein sequence ID" value="CAH2275317.1"/>
    <property type="molecule type" value="Genomic_DNA"/>
</dbReference>
<dbReference type="GO" id="GO:0016363">
    <property type="term" value="C:nuclear matrix"/>
    <property type="evidence" value="ECO:0007669"/>
    <property type="project" value="TreeGrafter"/>
</dbReference>
<feature type="compositionally biased region" description="Polar residues" evidence="1">
    <location>
        <begin position="182"/>
        <end position="195"/>
    </location>
</feature>
<accession>A0AAD1RNV6</accession>
<dbReference type="Proteomes" id="UP001295444">
    <property type="component" value="Chromosome 03"/>
</dbReference>
<dbReference type="PANTHER" id="PTHR12190:SF7">
    <property type="entry name" value="A-KINASE ANCHORING PROTEIN 8"/>
    <property type="match status" value="1"/>
</dbReference>
<feature type="region of interest" description="Disordered" evidence="1">
    <location>
        <begin position="422"/>
        <end position="476"/>
    </location>
</feature>
<name>A0AAD1RNV6_PELCU</name>
<feature type="compositionally biased region" description="Basic and acidic residues" evidence="1">
    <location>
        <begin position="438"/>
        <end position="459"/>
    </location>
</feature>
<protein>
    <submittedName>
        <fullName evidence="2">A-kinase anchor 8</fullName>
    </submittedName>
</protein>
<dbReference type="GO" id="GO:0034237">
    <property type="term" value="F:protein kinase A regulatory subunit binding"/>
    <property type="evidence" value="ECO:0007669"/>
    <property type="project" value="TreeGrafter"/>
</dbReference>
<reference evidence="2" key="1">
    <citation type="submission" date="2022-03" db="EMBL/GenBank/DDBJ databases">
        <authorList>
            <person name="Alioto T."/>
            <person name="Alioto T."/>
            <person name="Gomez Garrido J."/>
        </authorList>
    </citation>
    <scope>NUCLEOTIDE SEQUENCE</scope>
</reference>
<sequence>MDCYRGFGKWNTMVHPQASYMETSVRWQGFNLPPFGNVDNFSWNQPGNFGMPVHDNRYSPDRLPFHSGFEASNGFGSNSGCDIPPLLLPAPRNSTWDPNSKPSLAYMRHKASTQDKNWAKTSSTEMGSSGVPTNTVTGQFKKKYRKKKNKSLSIYINSPYTRSFEEAKKKDSPAEQKILDQSKAQNKTAETTEAQNGRENKVRMKKEKLKKKKLKKAQEAAALYDKETVKEEHPMQGNKPSFRALHSGTVFTCSLCRFRTEDEVELERHFKTCQHRDIMNHLYLHLPQEHVNFIKSYLISTNKSVSLERQRRNLNSKNDSFKGIGPEHFMHRVDAVHCFACDVLLHDNPAHLAQHVKSQMHTLKRRAEYKGIKSNCINAARTLLKDEKVTILLDRYVKGDNPFRETNEDELAELEDLVTGEDEASELTSDIPDCDITGMKEEKQCEHSPQRDEGLDKMPNDGVSISGKEEDAAEAP</sequence>
<keyword evidence="3" id="KW-1185">Reference proteome</keyword>
<organism evidence="2 3">
    <name type="scientific">Pelobates cultripes</name>
    <name type="common">Western spadefoot toad</name>
    <dbReference type="NCBI Taxonomy" id="61616"/>
    <lineage>
        <taxon>Eukaryota</taxon>
        <taxon>Metazoa</taxon>
        <taxon>Chordata</taxon>
        <taxon>Craniata</taxon>
        <taxon>Vertebrata</taxon>
        <taxon>Euteleostomi</taxon>
        <taxon>Amphibia</taxon>
        <taxon>Batrachia</taxon>
        <taxon>Anura</taxon>
        <taxon>Pelobatoidea</taxon>
        <taxon>Pelobatidae</taxon>
        <taxon>Pelobates</taxon>
    </lineage>
</organism>
<dbReference type="AlphaFoldDB" id="A0AAD1RNV6"/>
<feature type="compositionally biased region" description="Basic and acidic residues" evidence="1">
    <location>
        <begin position="165"/>
        <end position="180"/>
    </location>
</feature>